<evidence type="ECO:0000313" key="2">
    <source>
        <dbReference type="Proteomes" id="UP000695022"/>
    </source>
</evidence>
<keyword evidence="1" id="KW-0812">Transmembrane</keyword>
<evidence type="ECO:0000313" key="3">
    <source>
        <dbReference type="RefSeq" id="XP_014661806.1"/>
    </source>
</evidence>
<organism evidence="2 3">
    <name type="scientific">Priapulus caudatus</name>
    <name type="common">Priapulid worm</name>
    <dbReference type="NCBI Taxonomy" id="37621"/>
    <lineage>
        <taxon>Eukaryota</taxon>
        <taxon>Metazoa</taxon>
        <taxon>Ecdysozoa</taxon>
        <taxon>Scalidophora</taxon>
        <taxon>Priapulida</taxon>
        <taxon>Priapulimorpha</taxon>
        <taxon>Priapulimorphida</taxon>
        <taxon>Priapulidae</taxon>
        <taxon>Priapulus</taxon>
    </lineage>
</organism>
<accession>A0ABM1DPD5</accession>
<keyword evidence="1" id="KW-0472">Membrane</keyword>
<evidence type="ECO:0000256" key="1">
    <source>
        <dbReference type="SAM" id="Phobius"/>
    </source>
</evidence>
<keyword evidence="2" id="KW-1185">Reference proteome</keyword>
<keyword evidence="1" id="KW-1133">Transmembrane helix</keyword>
<protein>
    <submittedName>
        <fullName evidence="3">Uncharacterized protein LOC106804916</fullName>
    </submittedName>
</protein>
<dbReference type="Proteomes" id="UP000695022">
    <property type="component" value="Unplaced"/>
</dbReference>
<reference evidence="3" key="1">
    <citation type="submission" date="2025-08" db="UniProtKB">
        <authorList>
            <consortium name="RefSeq"/>
        </authorList>
    </citation>
    <scope>IDENTIFICATION</scope>
</reference>
<dbReference type="GeneID" id="106804916"/>
<name>A0ABM1DPD5_PRICU</name>
<dbReference type="RefSeq" id="XP_014661806.1">
    <property type="nucleotide sequence ID" value="XM_014806320.1"/>
</dbReference>
<proteinExistence type="predicted"/>
<sequence>MPTYEQAVYCVSVTLAVAICVASAYPASYGLPLGREEVGQRVRRPADDYNEYTTSDKESMNDFARLVYKRLQDQILTGVYGNPEPKTMKADIYRRNYLGSSASSRMTDDDSFRPCHFKLCPLGGTGRRGRK</sequence>
<gene>
    <name evidence="3" type="primary">LOC106804916</name>
</gene>
<feature type="transmembrane region" description="Helical" evidence="1">
    <location>
        <begin position="6"/>
        <end position="25"/>
    </location>
</feature>